<dbReference type="PANTHER" id="PTHR43114">
    <property type="entry name" value="ADENINE DEAMINASE"/>
    <property type="match status" value="1"/>
</dbReference>
<keyword evidence="5" id="KW-0378">Hydrolase</keyword>
<dbReference type="GO" id="GO:0006146">
    <property type="term" value="P:adenine catabolic process"/>
    <property type="evidence" value="ECO:0007669"/>
    <property type="project" value="TreeGrafter"/>
</dbReference>
<comment type="similarity">
    <text evidence="2">Belongs to the metallo-dependent hydrolases superfamily. Adenosine and AMP deaminases family.</text>
</comment>
<evidence type="ECO:0000256" key="5">
    <source>
        <dbReference type="ARBA" id="ARBA00022801"/>
    </source>
</evidence>
<dbReference type="InterPro" id="IPR006330">
    <property type="entry name" value="Ado/ade_deaminase"/>
</dbReference>
<keyword evidence="10" id="KW-1185">Reference proteome</keyword>
<dbReference type="GO" id="GO:0046872">
    <property type="term" value="F:metal ion binding"/>
    <property type="evidence" value="ECO:0007669"/>
    <property type="project" value="UniProtKB-KW"/>
</dbReference>
<dbReference type="PROSITE" id="PS00485">
    <property type="entry name" value="A_DEAMINASE"/>
    <property type="match status" value="1"/>
</dbReference>
<keyword evidence="6" id="KW-0862">Zinc</keyword>
<gene>
    <name evidence="9" type="ORF">FDENT_12445</name>
</gene>
<evidence type="ECO:0000313" key="10">
    <source>
        <dbReference type="Proteomes" id="UP000562682"/>
    </source>
</evidence>
<comment type="caution">
    <text evidence="9">The sequence shown here is derived from an EMBL/GenBank/DDBJ whole genome shotgun (WGS) entry which is preliminary data.</text>
</comment>
<dbReference type="EMBL" id="JAAOAK010000430">
    <property type="protein sequence ID" value="KAF5665963.1"/>
    <property type="molecule type" value="Genomic_DNA"/>
</dbReference>
<protein>
    <recommendedName>
        <fullName evidence="3">Adenosine deaminase</fullName>
    </recommendedName>
</protein>
<organism evidence="9 10">
    <name type="scientific">Fusarium denticulatum</name>
    <dbReference type="NCBI Taxonomy" id="48507"/>
    <lineage>
        <taxon>Eukaryota</taxon>
        <taxon>Fungi</taxon>
        <taxon>Dikarya</taxon>
        <taxon>Ascomycota</taxon>
        <taxon>Pezizomycotina</taxon>
        <taxon>Sordariomycetes</taxon>
        <taxon>Hypocreomycetidae</taxon>
        <taxon>Hypocreales</taxon>
        <taxon>Nectriaceae</taxon>
        <taxon>Fusarium</taxon>
        <taxon>Fusarium fujikuroi species complex</taxon>
    </lineage>
</organism>
<evidence type="ECO:0000256" key="2">
    <source>
        <dbReference type="ARBA" id="ARBA00006676"/>
    </source>
</evidence>
<evidence type="ECO:0000256" key="4">
    <source>
        <dbReference type="ARBA" id="ARBA00022723"/>
    </source>
</evidence>
<sequence length="451" mass="52324">MEFAMPLEERLSLRQELIDSNDKFILDLPKVELHVHIEGTLTPELRWKLAKRNNQTLKLERTGTVHTNLEQLRASYYIMEARPGHQIDNAEESFTFFEAYHGGFEVLVTEEDFYDLAMNYFEHVAGMNVRYCEPFFDPQGHTRRGVAFETVMNGFRRAQEEAEKRLNVKSKWIMCFLRDMSPESAMETYDAVLPYRDMVVGIGLDSDENDRPPLMFEEVYKKARQDGFRITAHCDVGNKDAHKHIRQVINDLGETGADRLDHGINAAQDPEIMRRIKERGIGMTLTPWGYLRHEPVDEIFPRIRTLFDAGIPIAIGSDDPTYMEDTWILHDWLLVKKMCEFSNSDMASLAKSAVDMCWAEDGVKEQMRRELEEVLSKKDPMANRKSKLPSSPPPRPRTPSISSYTPDQKLRQDRIIHNMGWDNIGLSEKQQRAMAQTFYNEIQKAKARGEW</sequence>
<dbReference type="GO" id="GO:0009168">
    <property type="term" value="P:purine ribonucleoside monophosphate biosynthetic process"/>
    <property type="evidence" value="ECO:0007669"/>
    <property type="project" value="InterPro"/>
</dbReference>
<reference evidence="9 10" key="1">
    <citation type="submission" date="2020-05" db="EMBL/GenBank/DDBJ databases">
        <title>Identification and distribution of gene clusters putatively required for synthesis of sphingolipid metabolism inhibitors in phylogenetically diverse species of the filamentous fungus Fusarium.</title>
        <authorList>
            <person name="Kim H.-S."/>
            <person name="Busman M."/>
            <person name="Brown D.W."/>
            <person name="Divon H."/>
            <person name="Uhlig S."/>
            <person name="Proctor R.H."/>
        </authorList>
    </citation>
    <scope>NUCLEOTIDE SEQUENCE [LARGE SCALE GENOMIC DNA]</scope>
    <source>
        <strain evidence="9 10">NRRL 25311</strain>
    </source>
</reference>
<evidence type="ECO:0000256" key="7">
    <source>
        <dbReference type="SAM" id="MobiDB-lite"/>
    </source>
</evidence>
<dbReference type="PANTHER" id="PTHR43114:SF7">
    <property type="entry name" value="ADENOSINE DEAMINASE DOMAIN-CONTAINING PROTEIN"/>
    <property type="match status" value="1"/>
</dbReference>
<dbReference type="InterPro" id="IPR001365">
    <property type="entry name" value="A_deaminase_dom"/>
</dbReference>
<dbReference type="Gene3D" id="3.20.20.140">
    <property type="entry name" value="Metal-dependent hydrolases"/>
    <property type="match status" value="1"/>
</dbReference>
<dbReference type="NCBIfam" id="TIGR01430">
    <property type="entry name" value="aden_deam"/>
    <property type="match status" value="1"/>
</dbReference>
<dbReference type="Proteomes" id="UP000562682">
    <property type="component" value="Unassembled WGS sequence"/>
</dbReference>
<name>A0A8H5TA41_9HYPO</name>
<feature type="region of interest" description="Disordered" evidence="7">
    <location>
        <begin position="372"/>
        <end position="407"/>
    </location>
</feature>
<evidence type="ECO:0000259" key="8">
    <source>
        <dbReference type="Pfam" id="PF00962"/>
    </source>
</evidence>
<dbReference type="AlphaFoldDB" id="A0A8H5TA41"/>
<evidence type="ECO:0000256" key="3">
    <source>
        <dbReference type="ARBA" id="ARBA00018099"/>
    </source>
</evidence>
<keyword evidence="4" id="KW-0479">Metal-binding</keyword>
<dbReference type="InterPro" id="IPR006650">
    <property type="entry name" value="A/AMP_deam_AS"/>
</dbReference>
<evidence type="ECO:0000256" key="1">
    <source>
        <dbReference type="ARBA" id="ARBA00001947"/>
    </source>
</evidence>
<dbReference type="Pfam" id="PF00962">
    <property type="entry name" value="A_deaminase"/>
    <property type="match status" value="1"/>
</dbReference>
<proteinExistence type="inferred from homology"/>
<dbReference type="GO" id="GO:0000034">
    <property type="term" value="F:adenine deaminase activity"/>
    <property type="evidence" value="ECO:0007669"/>
    <property type="project" value="TreeGrafter"/>
</dbReference>
<dbReference type="GO" id="GO:0043103">
    <property type="term" value="P:hypoxanthine salvage"/>
    <property type="evidence" value="ECO:0007669"/>
    <property type="project" value="TreeGrafter"/>
</dbReference>
<accession>A0A8H5TA41</accession>
<comment type="cofactor">
    <cofactor evidence="1">
        <name>Zn(2+)</name>
        <dbReference type="ChEBI" id="CHEBI:29105"/>
    </cofactor>
</comment>
<dbReference type="InterPro" id="IPR032466">
    <property type="entry name" value="Metal_Hydrolase"/>
</dbReference>
<dbReference type="GO" id="GO:0005829">
    <property type="term" value="C:cytosol"/>
    <property type="evidence" value="ECO:0007669"/>
    <property type="project" value="TreeGrafter"/>
</dbReference>
<evidence type="ECO:0000313" key="9">
    <source>
        <dbReference type="EMBL" id="KAF5665963.1"/>
    </source>
</evidence>
<evidence type="ECO:0000256" key="6">
    <source>
        <dbReference type="ARBA" id="ARBA00022833"/>
    </source>
</evidence>
<feature type="domain" description="Adenosine deaminase" evidence="8">
    <location>
        <begin position="29"/>
        <end position="373"/>
    </location>
</feature>
<dbReference type="SUPFAM" id="SSF51556">
    <property type="entry name" value="Metallo-dependent hydrolases"/>
    <property type="match status" value="1"/>
</dbReference>
<feature type="compositionally biased region" description="Basic and acidic residues" evidence="7">
    <location>
        <begin position="372"/>
        <end position="382"/>
    </location>
</feature>